<reference evidence="11" key="1">
    <citation type="submission" date="2016-10" db="EMBL/GenBank/DDBJ databases">
        <authorList>
            <person name="Varghese N."/>
            <person name="Submissions S."/>
        </authorList>
    </citation>
    <scope>NUCLEOTIDE SEQUENCE [LARGE SCALE GENOMIC DNA]</scope>
    <source>
        <strain evidence="11">GAS232</strain>
    </source>
</reference>
<feature type="transmembrane region" description="Helical" evidence="8">
    <location>
        <begin position="12"/>
        <end position="31"/>
    </location>
</feature>
<dbReference type="Pfam" id="PF13231">
    <property type="entry name" value="PMT_2"/>
    <property type="match status" value="1"/>
</dbReference>
<evidence type="ECO:0000256" key="1">
    <source>
        <dbReference type="ARBA" id="ARBA00004651"/>
    </source>
</evidence>
<feature type="transmembrane region" description="Helical" evidence="8">
    <location>
        <begin position="163"/>
        <end position="186"/>
    </location>
</feature>
<name>A0A1G7Q7G5_9BACT</name>
<evidence type="ECO:0000259" key="9">
    <source>
        <dbReference type="Pfam" id="PF13231"/>
    </source>
</evidence>
<feature type="transmembrane region" description="Helical" evidence="8">
    <location>
        <begin position="136"/>
        <end position="151"/>
    </location>
</feature>
<proteinExistence type="predicted"/>
<feature type="transmembrane region" description="Helical" evidence="8">
    <location>
        <begin position="350"/>
        <end position="368"/>
    </location>
</feature>
<evidence type="ECO:0000256" key="7">
    <source>
        <dbReference type="ARBA" id="ARBA00023136"/>
    </source>
</evidence>
<dbReference type="GO" id="GO:0016763">
    <property type="term" value="F:pentosyltransferase activity"/>
    <property type="evidence" value="ECO:0007669"/>
    <property type="project" value="TreeGrafter"/>
</dbReference>
<dbReference type="RefSeq" id="WP_083346524.1">
    <property type="nucleotide sequence ID" value="NZ_LT629690.1"/>
</dbReference>
<feature type="transmembrane region" description="Helical" evidence="8">
    <location>
        <begin position="299"/>
        <end position="319"/>
    </location>
</feature>
<feature type="transmembrane region" description="Helical" evidence="8">
    <location>
        <begin position="326"/>
        <end position="344"/>
    </location>
</feature>
<evidence type="ECO:0000256" key="2">
    <source>
        <dbReference type="ARBA" id="ARBA00022475"/>
    </source>
</evidence>
<organism evidence="10 11">
    <name type="scientific">Terriglobus roseus</name>
    <dbReference type="NCBI Taxonomy" id="392734"/>
    <lineage>
        <taxon>Bacteria</taxon>
        <taxon>Pseudomonadati</taxon>
        <taxon>Acidobacteriota</taxon>
        <taxon>Terriglobia</taxon>
        <taxon>Terriglobales</taxon>
        <taxon>Acidobacteriaceae</taxon>
        <taxon>Terriglobus</taxon>
    </lineage>
</organism>
<keyword evidence="7 8" id="KW-0472">Membrane</keyword>
<comment type="subcellular location">
    <subcellularLocation>
        <location evidence="1">Cell membrane</location>
        <topology evidence="1">Multi-pass membrane protein</topology>
    </subcellularLocation>
</comment>
<sequence>MTAASESRFSRTLLIVVLILTAASALAWGHYRPLDQDEWFVFQTDTVSSISKLVEVQRHYPISLDPLFYHLLGHASTSLFGATAFAIRLPSLLGFLLMQVCLYFVAKRIAGNFAGFIAAIIPALTATLFYAQQARPYGVLLGLGALLLLAYQHGTRDPQRTGWLIALAASLALALNTHYFAILLLLPLYTAELVRIVQRRRIDWPMFFAIAIGSAGALLTLPFQKGAGEFRKHYYNVGKIGLHAVTQSYRALFLNYTQYSLRAQHILIVLLVVAALVLVGAILVRFRANDPTVPLAEKAFLLVLAILPFFGFLLARFVTHSIEVRYILPAILGLSVLIAIAITPIERNAFRARALVGIVLLLLVGAGFSRAANARLQRPSLQMLTIAHAAALSGPIYIQNMGHFDELGNAIADPAVRSRIALVYSAPLEIALAHHDTQSLTAEHMQHFTGYRIEQYEDLRSQPGPHLMIVYPGSGWDWLDSALEQDHATITPLGLALGGEFVSVAFSAKENR</sequence>
<dbReference type="AlphaFoldDB" id="A0A1G7Q7G5"/>
<evidence type="ECO:0000256" key="4">
    <source>
        <dbReference type="ARBA" id="ARBA00022679"/>
    </source>
</evidence>
<feature type="transmembrane region" description="Helical" evidence="8">
    <location>
        <begin position="266"/>
        <end position="287"/>
    </location>
</feature>
<dbReference type="InterPro" id="IPR050297">
    <property type="entry name" value="LipidA_mod_glycosyltrf_83"/>
</dbReference>
<keyword evidence="4 10" id="KW-0808">Transferase</keyword>
<dbReference type="OrthoDB" id="104411at2"/>
<feature type="transmembrane region" description="Helical" evidence="8">
    <location>
        <begin position="113"/>
        <end position="130"/>
    </location>
</feature>
<evidence type="ECO:0000256" key="5">
    <source>
        <dbReference type="ARBA" id="ARBA00022692"/>
    </source>
</evidence>
<feature type="transmembrane region" description="Helical" evidence="8">
    <location>
        <begin position="85"/>
        <end position="106"/>
    </location>
</feature>
<evidence type="ECO:0000256" key="6">
    <source>
        <dbReference type="ARBA" id="ARBA00022989"/>
    </source>
</evidence>
<dbReference type="GO" id="GO:0009103">
    <property type="term" value="P:lipopolysaccharide biosynthetic process"/>
    <property type="evidence" value="ECO:0007669"/>
    <property type="project" value="UniProtKB-ARBA"/>
</dbReference>
<keyword evidence="3 10" id="KW-0328">Glycosyltransferase</keyword>
<evidence type="ECO:0000256" key="3">
    <source>
        <dbReference type="ARBA" id="ARBA00022676"/>
    </source>
</evidence>
<gene>
    <name evidence="10" type="ORF">SAMN05444167_3780</name>
</gene>
<dbReference type="PANTHER" id="PTHR33908">
    <property type="entry name" value="MANNOSYLTRANSFERASE YKCB-RELATED"/>
    <property type="match status" value="1"/>
</dbReference>
<keyword evidence="6 8" id="KW-1133">Transmembrane helix</keyword>
<dbReference type="Proteomes" id="UP000182427">
    <property type="component" value="Chromosome I"/>
</dbReference>
<dbReference type="GO" id="GO:0005886">
    <property type="term" value="C:plasma membrane"/>
    <property type="evidence" value="ECO:0007669"/>
    <property type="project" value="UniProtKB-SubCell"/>
</dbReference>
<evidence type="ECO:0000313" key="11">
    <source>
        <dbReference type="Proteomes" id="UP000182427"/>
    </source>
</evidence>
<feature type="transmembrane region" description="Helical" evidence="8">
    <location>
        <begin position="206"/>
        <end position="223"/>
    </location>
</feature>
<dbReference type="InterPro" id="IPR038731">
    <property type="entry name" value="RgtA/B/C-like"/>
</dbReference>
<keyword evidence="11" id="KW-1185">Reference proteome</keyword>
<keyword evidence="5 8" id="KW-0812">Transmembrane</keyword>
<feature type="domain" description="Glycosyltransferase RgtA/B/C/D-like" evidence="9">
    <location>
        <begin position="66"/>
        <end position="209"/>
    </location>
</feature>
<evidence type="ECO:0000256" key="8">
    <source>
        <dbReference type="SAM" id="Phobius"/>
    </source>
</evidence>
<keyword evidence="2" id="KW-1003">Cell membrane</keyword>
<protein>
    <submittedName>
        <fullName evidence="10">Dolichyl-phosphate-mannose-protein mannosyltransferase</fullName>
    </submittedName>
</protein>
<dbReference type="PANTHER" id="PTHR33908:SF11">
    <property type="entry name" value="MEMBRANE PROTEIN"/>
    <property type="match status" value="1"/>
</dbReference>
<dbReference type="EMBL" id="LT629690">
    <property type="protein sequence ID" value="SDF94456.1"/>
    <property type="molecule type" value="Genomic_DNA"/>
</dbReference>
<accession>A0A1G7Q7G5</accession>
<evidence type="ECO:0000313" key="10">
    <source>
        <dbReference type="EMBL" id="SDF94456.1"/>
    </source>
</evidence>